<dbReference type="PROSITE" id="PS50885">
    <property type="entry name" value="HAMP"/>
    <property type="match status" value="1"/>
</dbReference>
<evidence type="ECO:0000256" key="3">
    <source>
        <dbReference type="ARBA" id="ARBA00012438"/>
    </source>
</evidence>
<comment type="caution">
    <text evidence="17">The sequence shown here is derived from an EMBL/GenBank/DDBJ whole genome shotgun (WGS) entry which is preliminary data.</text>
</comment>
<keyword evidence="8" id="KW-0547">Nucleotide-binding</keyword>
<comment type="catalytic activity">
    <reaction evidence="1">
        <text>ATP + protein L-histidine = ADP + protein N-phospho-L-histidine.</text>
        <dbReference type="EC" id="2.7.13.3"/>
    </reaction>
</comment>
<evidence type="ECO:0000256" key="1">
    <source>
        <dbReference type="ARBA" id="ARBA00000085"/>
    </source>
</evidence>
<sequence>MKNRGRIFKYIVRSFFEFILSGLLSIIMYWLLFTWSYDLYNSFRYPTFNQIIRLFMTIKNNYFGDAIYTVIGALMFLSIYSLITYKKYKNISLLVDNVEEMSKGDLDKKIEVKSRGDINQVAENINNIVEQLKNITVEERKAQQTKTDLITNVSHDLRTPLTSIIGYLNLIEEGKYKDEVELMYYVDIAYDKSLNLNILINDLFELTKMQNRTINFNKFELNLVELIGQLVSQFEIQFRQANMKCRIDFSVEKIMINADPIKLVRAFENLITNAMRYGKDGYYVDIKVFIEGEMVTVQVINYGEQIPVVDLPHIFDRFYRVEKSRNTFQGGSGLGLAITKNIIEAHDGIICATSDNESTIFEVKIPYINEEELFKSIE</sequence>
<dbReference type="PROSITE" id="PS50109">
    <property type="entry name" value="HIS_KIN"/>
    <property type="match status" value="1"/>
</dbReference>
<dbReference type="Gene3D" id="3.30.565.10">
    <property type="entry name" value="Histidine kinase-like ATPase, C-terminal domain"/>
    <property type="match status" value="1"/>
</dbReference>
<keyword evidence="18" id="KW-1185">Reference proteome</keyword>
<evidence type="ECO:0000313" key="18">
    <source>
        <dbReference type="Proteomes" id="UP001140817"/>
    </source>
</evidence>
<protein>
    <recommendedName>
        <fullName evidence="3">histidine kinase</fullName>
        <ecNumber evidence="3">2.7.13.3</ecNumber>
    </recommendedName>
</protein>
<dbReference type="Pfam" id="PF18947">
    <property type="entry name" value="HAMP_2"/>
    <property type="match status" value="1"/>
</dbReference>
<dbReference type="PANTHER" id="PTHR45528:SF1">
    <property type="entry name" value="SENSOR HISTIDINE KINASE CPXA"/>
    <property type="match status" value="1"/>
</dbReference>
<dbReference type="InterPro" id="IPR003594">
    <property type="entry name" value="HATPase_dom"/>
</dbReference>
<dbReference type="InterPro" id="IPR036097">
    <property type="entry name" value="HisK_dim/P_sf"/>
</dbReference>
<feature type="domain" description="Histidine kinase" evidence="15">
    <location>
        <begin position="152"/>
        <end position="369"/>
    </location>
</feature>
<keyword evidence="9" id="KW-0418">Kinase</keyword>
<feature type="domain" description="HAMP" evidence="16">
    <location>
        <begin position="91"/>
        <end position="137"/>
    </location>
</feature>
<evidence type="ECO:0000256" key="9">
    <source>
        <dbReference type="ARBA" id="ARBA00022777"/>
    </source>
</evidence>
<dbReference type="PANTHER" id="PTHR45528">
    <property type="entry name" value="SENSOR HISTIDINE KINASE CPXA"/>
    <property type="match status" value="1"/>
</dbReference>
<name>A0A9X2MAH7_9FIRM</name>
<keyword evidence="7 14" id="KW-0812">Transmembrane</keyword>
<dbReference type="EMBL" id="JANKBY010000043">
    <property type="protein sequence ID" value="MCR1822252.1"/>
    <property type="molecule type" value="Genomic_DNA"/>
</dbReference>
<keyword evidence="6" id="KW-0808">Transferase</keyword>
<dbReference type="InterPro" id="IPR036890">
    <property type="entry name" value="HATPase_C_sf"/>
</dbReference>
<keyword evidence="5" id="KW-0597">Phosphoprotein</keyword>
<dbReference type="SUPFAM" id="SSF158472">
    <property type="entry name" value="HAMP domain-like"/>
    <property type="match status" value="1"/>
</dbReference>
<gene>
    <name evidence="17" type="ORF">NSA58_05575</name>
</gene>
<dbReference type="InterPro" id="IPR003660">
    <property type="entry name" value="HAMP_dom"/>
</dbReference>
<evidence type="ECO:0000259" key="16">
    <source>
        <dbReference type="PROSITE" id="PS50885"/>
    </source>
</evidence>
<reference evidence="17" key="1">
    <citation type="submission" date="2022-07" db="EMBL/GenBank/DDBJ databases">
        <title>Enhanced cultured diversity of the mouse gut microbiota enables custom-made synthetic communities.</title>
        <authorList>
            <person name="Afrizal A."/>
        </authorList>
    </citation>
    <scope>NUCLEOTIDE SEQUENCE</scope>
    <source>
        <strain evidence="17">DSM 29186</strain>
    </source>
</reference>
<dbReference type="SUPFAM" id="SSF47384">
    <property type="entry name" value="Homodimeric domain of signal transducing histidine kinase"/>
    <property type="match status" value="1"/>
</dbReference>
<dbReference type="InterPro" id="IPR005467">
    <property type="entry name" value="His_kinase_dom"/>
</dbReference>
<evidence type="ECO:0000256" key="10">
    <source>
        <dbReference type="ARBA" id="ARBA00022840"/>
    </source>
</evidence>
<evidence type="ECO:0000259" key="15">
    <source>
        <dbReference type="PROSITE" id="PS50109"/>
    </source>
</evidence>
<dbReference type="GO" id="GO:0005524">
    <property type="term" value="F:ATP binding"/>
    <property type="evidence" value="ECO:0007669"/>
    <property type="project" value="UniProtKB-KW"/>
</dbReference>
<organism evidence="17 18">
    <name type="scientific">Terrisporobacter muris</name>
    <dbReference type="NCBI Taxonomy" id="2963284"/>
    <lineage>
        <taxon>Bacteria</taxon>
        <taxon>Bacillati</taxon>
        <taxon>Bacillota</taxon>
        <taxon>Clostridia</taxon>
        <taxon>Peptostreptococcales</taxon>
        <taxon>Peptostreptococcaceae</taxon>
        <taxon>Terrisporobacter</taxon>
    </lineage>
</organism>
<dbReference type="FunFam" id="3.30.565.10:FF:000013">
    <property type="entry name" value="Two-component sensor histidine kinase"/>
    <property type="match status" value="1"/>
</dbReference>
<dbReference type="AlphaFoldDB" id="A0A9X2MAH7"/>
<keyword evidence="4" id="KW-1003">Cell membrane</keyword>
<evidence type="ECO:0000256" key="6">
    <source>
        <dbReference type="ARBA" id="ARBA00022679"/>
    </source>
</evidence>
<comment type="subcellular location">
    <subcellularLocation>
        <location evidence="2">Cell membrane</location>
        <topology evidence="2">Multi-pass membrane protein</topology>
    </subcellularLocation>
</comment>
<dbReference type="FunFam" id="1.10.287.130:FF:000008">
    <property type="entry name" value="Two-component sensor histidine kinase"/>
    <property type="match status" value="1"/>
</dbReference>
<dbReference type="GO" id="GO:0000155">
    <property type="term" value="F:phosphorelay sensor kinase activity"/>
    <property type="evidence" value="ECO:0007669"/>
    <property type="project" value="InterPro"/>
</dbReference>
<dbReference type="CDD" id="cd06225">
    <property type="entry name" value="HAMP"/>
    <property type="match status" value="1"/>
</dbReference>
<dbReference type="Proteomes" id="UP001140817">
    <property type="component" value="Unassembled WGS sequence"/>
</dbReference>
<keyword evidence="11 14" id="KW-1133">Transmembrane helix</keyword>
<evidence type="ECO:0000256" key="14">
    <source>
        <dbReference type="SAM" id="Phobius"/>
    </source>
</evidence>
<evidence type="ECO:0000256" key="12">
    <source>
        <dbReference type="ARBA" id="ARBA00023012"/>
    </source>
</evidence>
<evidence type="ECO:0000256" key="7">
    <source>
        <dbReference type="ARBA" id="ARBA00022692"/>
    </source>
</evidence>
<keyword evidence="12" id="KW-0902">Two-component regulatory system</keyword>
<evidence type="ECO:0000256" key="13">
    <source>
        <dbReference type="ARBA" id="ARBA00023136"/>
    </source>
</evidence>
<dbReference type="Gene3D" id="1.10.287.130">
    <property type="match status" value="1"/>
</dbReference>
<dbReference type="PRINTS" id="PR00344">
    <property type="entry name" value="BCTRLSENSOR"/>
</dbReference>
<dbReference type="Pfam" id="PF00512">
    <property type="entry name" value="HisKA"/>
    <property type="match status" value="1"/>
</dbReference>
<keyword evidence="13 14" id="KW-0472">Membrane</keyword>
<dbReference type="InterPro" id="IPR003661">
    <property type="entry name" value="HisK_dim/P_dom"/>
</dbReference>
<dbReference type="Pfam" id="PF02518">
    <property type="entry name" value="HATPase_c"/>
    <property type="match status" value="1"/>
</dbReference>
<feature type="transmembrane region" description="Helical" evidence="14">
    <location>
        <begin position="12"/>
        <end position="32"/>
    </location>
</feature>
<dbReference type="RefSeq" id="WP_074429865.1">
    <property type="nucleotide sequence ID" value="NZ_JANKBY010000043.1"/>
</dbReference>
<dbReference type="GO" id="GO:0005886">
    <property type="term" value="C:plasma membrane"/>
    <property type="evidence" value="ECO:0007669"/>
    <property type="project" value="UniProtKB-SubCell"/>
</dbReference>
<feature type="transmembrane region" description="Helical" evidence="14">
    <location>
        <begin position="66"/>
        <end position="83"/>
    </location>
</feature>
<evidence type="ECO:0000313" key="17">
    <source>
        <dbReference type="EMBL" id="MCR1822252.1"/>
    </source>
</evidence>
<dbReference type="CDD" id="cd00082">
    <property type="entry name" value="HisKA"/>
    <property type="match status" value="1"/>
</dbReference>
<dbReference type="Gene3D" id="6.10.340.10">
    <property type="match status" value="1"/>
</dbReference>
<evidence type="ECO:0000256" key="5">
    <source>
        <dbReference type="ARBA" id="ARBA00022553"/>
    </source>
</evidence>
<evidence type="ECO:0000256" key="2">
    <source>
        <dbReference type="ARBA" id="ARBA00004651"/>
    </source>
</evidence>
<evidence type="ECO:0000256" key="8">
    <source>
        <dbReference type="ARBA" id="ARBA00022741"/>
    </source>
</evidence>
<keyword evidence="10 17" id="KW-0067">ATP-binding</keyword>
<proteinExistence type="predicted"/>
<dbReference type="InterPro" id="IPR050398">
    <property type="entry name" value="HssS/ArlS-like"/>
</dbReference>
<evidence type="ECO:0000256" key="4">
    <source>
        <dbReference type="ARBA" id="ARBA00022475"/>
    </source>
</evidence>
<dbReference type="SMART" id="SM00388">
    <property type="entry name" value="HisKA"/>
    <property type="match status" value="1"/>
</dbReference>
<dbReference type="SMART" id="SM00387">
    <property type="entry name" value="HATPase_c"/>
    <property type="match status" value="1"/>
</dbReference>
<evidence type="ECO:0000256" key="11">
    <source>
        <dbReference type="ARBA" id="ARBA00022989"/>
    </source>
</evidence>
<accession>A0A9X2MAH7</accession>
<dbReference type="EC" id="2.7.13.3" evidence="3"/>
<dbReference type="InterPro" id="IPR004358">
    <property type="entry name" value="Sig_transdc_His_kin-like_C"/>
</dbReference>
<dbReference type="SUPFAM" id="SSF55874">
    <property type="entry name" value="ATPase domain of HSP90 chaperone/DNA topoisomerase II/histidine kinase"/>
    <property type="match status" value="1"/>
</dbReference>